<evidence type="ECO:0000313" key="3">
    <source>
        <dbReference type="EMBL" id="KIX93319.1"/>
    </source>
</evidence>
<feature type="region of interest" description="Disordered" evidence="2">
    <location>
        <begin position="510"/>
        <end position="553"/>
    </location>
</feature>
<dbReference type="OrthoDB" id="5244622at2759"/>
<feature type="compositionally biased region" description="Basic and acidic residues" evidence="2">
    <location>
        <begin position="413"/>
        <end position="436"/>
    </location>
</feature>
<dbReference type="VEuPathDB" id="FungiDB:Z520_10962"/>
<dbReference type="GeneID" id="27716708"/>
<organism evidence="3 4">
    <name type="scientific">Fonsecaea multimorphosa CBS 102226</name>
    <dbReference type="NCBI Taxonomy" id="1442371"/>
    <lineage>
        <taxon>Eukaryota</taxon>
        <taxon>Fungi</taxon>
        <taxon>Dikarya</taxon>
        <taxon>Ascomycota</taxon>
        <taxon>Pezizomycotina</taxon>
        <taxon>Eurotiomycetes</taxon>
        <taxon>Chaetothyriomycetidae</taxon>
        <taxon>Chaetothyriales</taxon>
        <taxon>Herpotrichiellaceae</taxon>
        <taxon>Fonsecaea</taxon>
    </lineage>
</organism>
<feature type="coiled-coil region" evidence="1">
    <location>
        <begin position="216"/>
        <end position="243"/>
    </location>
</feature>
<keyword evidence="1" id="KW-0175">Coiled coil</keyword>
<keyword evidence="4" id="KW-1185">Reference proteome</keyword>
<evidence type="ECO:0000256" key="2">
    <source>
        <dbReference type="SAM" id="MobiDB-lite"/>
    </source>
</evidence>
<gene>
    <name evidence="3" type="ORF">Z520_10962</name>
</gene>
<evidence type="ECO:0000256" key="1">
    <source>
        <dbReference type="SAM" id="Coils"/>
    </source>
</evidence>
<dbReference type="AlphaFoldDB" id="A0A0D2JSB7"/>
<reference evidence="3 4" key="1">
    <citation type="submission" date="2015-01" db="EMBL/GenBank/DDBJ databases">
        <title>The Genome Sequence of Fonsecaea multimorphosa CBS 102226.</title>
        <authorList>
            <consortium name="The Broad Institute Genomics Platform"/>
            <person name="Cuomo C."/>
            <person name="de Hoog S."/>
            <person name="Gorbushina A."/>
            <person name="Stielow B."/>
            <person name="Teixiera M."/>
            <person name="Abouelleil A."/>
            <person name="Chapman S.B."/>
            <person name="Priest M."/>
            <person name="Young S.K."/>
            <person name="Wortman J."/>
            <person name="Nusbaum C."/>
            <person name="Birren B."/>
        </authorList>
    </citation>
    <scope>NUCLEOTIDE SEQUENCE [LARGE SCALE GENOMIC DNA]</scope>
    <source>
        <strain evidence="3 4">CBS 102226</strain>
    </source>
</reference>
<name>A0A0D2JSB7_9EURO</name>
<dbReference type="RefSeq" id="XP_016627442.1">
    <property type="nucleotide sequence ID" value="XM_016781453.1"/>
</dbReference>
<dbReference type="Proteomes" id="UP000053411">
    <property type="component" value="Unassembled WGS sequence"/>
</dbReference>
<evidence type="ECO:0000313" key="4">
    <source>
        <dbReference type="Proteomes" id="UP000053411"/>
    </source>
</evidence>
<protein>
    <submittedName>
        <fullName evidence="3">Uncharacterized protein</fullName>
    </submittedName>
</protein>
<feature type="region of interest" description="Disordered" evidence="2">
    <location>
        <begin position="307"/>
        <end position="333"/>
    </location>
</feature>
<sequence length="813" mass="90708">MASNNASERLFKYPPMERQDLNQSQLGSFKFTPVDPVSSSSSIQTLTQSAKLYLEEQLSRRLPRVAAGTSQNKLHTVTNVSPEKPLSYSNSSSADANFFNKHIKPDLGDSRLRLGPAALRSAVAGAASPTKNVSVIQVQQEPNAVLREQRQSTSFNAPELGLSQIQVPPLDPMSTAFPQEGEYSGQSLNDETSFSETLCVALANEQRAHSVTKAVLNYQIRKRTEAEDQLKQYRQQISSMTMTIKNLGDIIKYNTNKYHRVAPGVWPLERPGVWPDKLKIANFPDESEEEAALKEFYREYQKAKDAAKEKEQRKEKEQQTEKERSGTGVSAKKDTADVNVAPFNDVVDDAQLYNLELLKKPTFDDSADSILRRTLRKHFSIDENVDDGKAPTTPARRRPSINRLIDISPESLGEAKEKEKTEGEGDMAAPKEESRVDDLANEIQQRLKVSTNSKSQVRLLTTENPVLELPAEFVAKYGQKPVDAEAQASGEKSNGVKLHLSKAEVFLHNETPSKPSSDEQYGRLSPPSSLADDRHGQPATDVVPSTAAQPKSRITLQVGDNLHGEPKWLITKDNPIFDSEEEKWHALGENGIAWRQNSPFMDHPVRYLPEDAAGTTDAYRTVMIDAIPIGSTFPDVLSIVKGGSLESIQLFPPIGKVTNFMTARVVFNYEESAHNMIKHQEAKAGEDNDSNRFKIKGVAVRCWMPTDPTYPRNEELERKVLGSSGASRIILISDIDEYIYNTIPFKVKHPHAQHVIEYSYTPDGCASIEFTNVKTAIKVMGLLKMDEDFWNGSLQYDTDYTCTPYVKGEEMGN</sequence>
<dbReference type="EMBL" id="KN848095">
    <property type="protein sequence ID" value="KIX93319.1"/>
    <property type="molecule type" value="Genomic_DNA"/>
</dbReference>
<accession>A0A0D2JSB7</accession>
<proteinExistence type="predicted"/>
<feature type="region of interest" description="Disordered" evidence="2">
    <location>
        <begin position="385"/>
        <end position="436"/>
    </location>
</feature>